<evidence type="ECO:0000256" key="2">
    <source>
        <dbReference type="ARBA" id="ARBA00022679"/>
    </source>
</evidence>
<accession>A0A009IK00</accession>
<dbReference type="SUPFAM" id="SSF53335">
    <property type="entry name" value="S-adenosyl-L-methionine-dependent methyltransferases"/>
    <property type="match status" value="1"/>
</dbReference>
<dbReference type="PANTHER" id="PTHR43167">
    <property type="entry name" value="PUTATIVE (AFU_ORTHOLOGUE AFUA_6G01830)-RELATED"/>
    <property type="match status" value="1"/>
</dbReference>
<evidence type="ECO:0000313" key="4">
    <source>
        <dbReference type="EMBL" id="EXB04073.1"/>
    </source>
</evidence>
<name>A0A009IK00_ACIB9</name>
<dbReference type="Pfam" id="PF01596">
    <property type="entry name" value="Methyltransf_3"/>
    <property type="match status" value="1"/>
</dbReference>
<sequence>MPNTIFLQRVADLYDTFKQHDSQQSDRLQRYRNIEVESAQLISQLIRMQQAKSILEIGTSTGYSTLWLAEAAQATGGQVITVEIDAKRSAEAKRHVAELELSEIVQFWVGDAADYLKAAQKKFDFILLDAERDAYENYWPDLKRLMKPKGGVLVVDNVISHAAEVNRFIALIKKDPDYMSSILPVGAGLCLVVTK</sequence>
<dbReference type="Gene3D" id="3.40.50.150">
    <property type="entry name" value="Vaccinia Virus protein VP39"/>
    <property type="match status" value="1"/>
</dbReference>
<dbReference type="GO" id="GO:0008171">
    <property type="term" value="F:O-methyltransferase activity"/>
    <property type="evidence" value="ECO:0007669"/>
    <property type="project" value="InterPro"/>
</dbReference>
<dbReference type="RefSeq" id="WP_032051666.1">
    <property type="nucleotide sequence ID" value="NZ_JEWH01000061.1"/>
</dbReference>
<reference evidence="4 5" key="1">
    <citation type="submission" date="2014-02" db="EMBL/GenBank/DDBJ databases">
        <title>Comparative genomics and transcriptomics to identify genetic mechanisms underlying the emergence of carbapenem resistant Acinetobacter baumannii (CRAb).</title>
        <authorList>
            <person name="Harris A.D."/>
            <person name="Johnson K.J."/>
            <person name="George J."/>
            <person name="Shefchek K."/>
            <person name="Daugherty S.C."/>
            <person name="Parankush S."/>
            <person name="Sadzewicz L."/>
            <person name="Tallon L."/>
            <person name="Sengamalay N."/>
            <person name="Hazen T.H."/>
            <person name="Rasko D.A."/>
        </authorList>
    </citation>
    <scope>NUCLEOTIDE SEQUENCE [LARGE SCALE GENOMIC DNA]</scope>
    <source>
        <strain evidence="4 5">1295743</strain>
    </source>
</reference>
<dbReference type="InterPro" id="IPR029063">
    <property type="entry name" value="SAM-dependent_MTases_sf"/>
</dbReference>
<dbReference type="AlphaFoldDB" id="A0A009IK00"/>
<protein>
    <submittedName>
        <fullName evidence="4">Mycolic acid cyclopropane synthetase family protein</fullName>
    </submittedName>
</protein>
<keyword evidence="3" id="KW-0949">S-adenosyl-L-methionine</keyword>
<dbReference type="InterPro" id="IPR002935">
    <property type="entry name" value="SAM_O-MeTrfase"/>
</dbReference>
<evidence type="ECO:0000313" key="5">
    <source>
        <dbReference type="Proteomes" id="UP000020595"/>
    </source>
</evidence>
<dbReference type="PROSITE" id="PS51682">
    <property type="entry name" value="SAM_OMT_I"/>
    <property type="match status" value="1"/>
</dbReference>
<keyword evidence="1" id="KW-0489">Methyltransferase</keyword>
<dbReference type="PANTHER" id="PTHR43167:SF1">
    <property type="entry name" value="PUTATIVE (AFU_ORTHOLOGUE AFUA_6G01830)-RELATED"/>
    <property type="match status" value="1"/>
</dbReference>
<organism evidence="4 5">
    <name type="scientific">Acinetobacter baumannii (strain 1295743)</name>
    <dbReference type="NCBI Taxonomy" id="1310613"/>
    <lineage>
        <taxon>Bacteria</taxon>
        <taxon>Pseudomonadati</taxon>
        <taxon>Pseudomonadota</taxon>
        <taxon>Gammaproteobacteria</taxon>
        <taxon>Moraxellales</taxon>
        <taxon>Moraxellaceae</taxon>
        <taxon>Acinetobacter</taxon>
        <taxon>Acinetobacter calcoaceticus/baumannii complex</taxon>
    </lineage>
</organism>
<gene>
    <name evidence="4" type="ORF">J512_3469</name>
</gene>
<proteinExistence type="predicted"/>
<evidence type="ECO:0000256" key="1">
    <source>
        <dbReference type="ARBA" id="ARBA00022603"/>
    </source>
</evidence>
<comment type="caution">
    <text evidence="4">The sequence shown here is derived from an EMBL/GenBank/DDBJ whole genome shotgun (WGS) entry which is preliminary data.</text>
</comment>
<evidence type="ECO:0000256" key="3">
    <source>
        <dbReference type="ARBA" id="ARBA00022691"/>
    </source>
</evidence>
<dbReference type="EMBL" id="JEWH01000061">
    <property type="protein sequence ID" value="EXB04073.1"/>
    <property type="molecule type" value="Genomic_DNA"/>
</dbReference>
<dbReference type="PATRIC" id="fig|1310613.3.peg.3329"/>
<dbReference type="Proteomes" id="UP000020595">
    <property type="component" value="Unassembled WGS sequence"/>
</dbReference>
<dbReference type="GO" id="GO:0032259">
    <property type="term" value="P:methylation"/>
    <property type="evidence" value="ECO:0007669"/>
    <property type="project" value="UniProtKB-KW"/>
</dbReference>
<keyword evidence="2" id="KW-0808">Transferase</keyword>
<dbReference type="CDD" id="cd02440">
    <property type="entry name" value="AdoMet_MTases"/>
    <property type="match status" value="1"/>
</dbReference>